<dbReference type="Proteomes" id="UP000473648">
    <property type="component" value="Unassembled WGS sequence"/>
</dbReference>
<dbReference type="FunFam" id="1.20.272.10:FF:000001">
    <property type="entry name" value="Putative AAA family ATPase"/>
    <property type="match status" value="1"/>
</dbReference>
<dbReference type="InterPro" id="IPR003959">
    <property type="entry name" value="ATPase_AAA_core"/>
</dbReference>
<dbReference type="InterPro" id="IPR021886">
    <property type="entry name" value="MgsA_C"/>
</dbReference>
<name>A0A6L5GS33_9FIRM</name>
<comment type="function">
    <text evidence="1">DNA-dependent ATPase that plays important roles in cellular responses to stalled DNA replication processes.</text>
</comment>
<dbReference type="InterPro" id="IPR008921">
    <property type="entry name" value="DNA_pol3_clamp-load_cplx_C"/>
</dbReference>
<evidence type="ECO:0000256" key="4">
    <source>
        <dbReference type="ARBA" id="ARBA00022705"/>
    </source>
</evidence>
<evidence type="ECO:0000259" key="8">
    <source>
        <dbReference type="SMART" id="SM00382"/>
    </source>
</evidence>
<evidence type="ECO:0000256" key="7">
    <source>
        <dbReference type="SAM" id="Coils"/>
    </source>
</evidence>
<dbReference type="EMBL" id="VOGB01000004">
    <property type="protein sequence ID" value="MQM72928.1"/>
    <property type="molecule type" value="Genomic_DNA"/>
</dbReference>
<proteinExistence type="inferred from homology"/>
<keyword evidence="6" id="KW-0067">ATP-binding</keyword>
<evidence type="ECO:0000256" key="2">
    <source>
        <dbReference type="ARBA" id="ARBA00008959"/>
    </source>
</evidence>
<sequence length="442" mass="49063">MQASIFDMTYDRNTEQNEPLAARMRPKTLEEFCGQEQVVGQGKMLNRLIRTDRLTSAIFYGPPGTGKTTLANIIANQTKADFKILNAVTSGKKDIEAAIKQAKNNIALYNRKTILFIDEIHRFNKSQQDALLPSVEKGEIILIGATTENPYFEINSALLSRSTVFEFFPLTEKDIRQIILRAVHDQEKGLGAMHVQITDEALDHLALMANGDVRRALNALELAVLSSDKNADGVIEIDLDVAQECIQKKALDYDKTGDNHYDTISAFIKSIRGSDPDAALFWMAKMLNAGEDPKFIARRMIISASEDIGNAEPMALVVAVSAAQALDMVGLPEARINLSQAVTFLASAPKSNASNVGIQRASHAVRYDSNGQVPAHLKDAHYQGSAKLNRGTTYKFPHDYPNHYVSQQYLPTDLIDAEFYSPTSIGYEKKIKERLQRLKESK</sequence>
<accession>A0A6L5GS33</accession>
<dbReference type="InterPro" id="IPR032423">
    <property type="entry name" value="AAA_assoc_2"/>
</dbReference>
<keyword evidence="5" id="KW-0547">Nucleotide-binding</keyword>
<reference evidence="9" key="1">
    <citation type="journal article" date="2020" name="Appl. Environ. Microbiol.">
        <title>Medium-Chain Fatty Acid Synthesis by 'Candidatus Weimeria bifida' gen. nov., sp. nov., and 'Candidatus Pseudoramibacter fermentans' sp. nov.</title>
        <authorList>
            <person name="Scarborough M.J."/>
            <person name="Myers K.S."/>
            <person name="Donohue T.J."/>
            <person name="Noguera D.R."/>
        </authorList>
    </citation>
    <scope>NUCLEOTIDE SEQUENCE</scope>
    <source>
        <strain evidence="9">EUB1.1</strain>
    </source>
</reference>
<dbReference type="Gene3D" id="1.10.8.60">
    <property type="match status" value="1"/>
</dbReference>
<dbReference type="FunFam" id="1.10.3710.10:FF:000003">
    <property type="entry name" value="ATPase, AAA family protein"/>
    <property type="match status" value="1"/>
</dbReference>
<keyword evidence="7" id="KW-0175">Coiled coil</keyword>
<dbReference type="AlphaFoldDB" id="A0A6L5GS33"/>
<dbReference type="SUPFAM" id="SSF48019">
    <property type="entry name" value="post-AAA+ oligomerization domain-like"/>
    <property type="match status" value="1"/>
</dbReference>
<dbReference type="GO" id="GO:0005524">
    <property type="term" value="F:ATP binding"/>
    <property type="evidence" value="ECO:0007669"/>
    <property type="project" value="UniProtKB-KW"/>
</dbReference>
<evidence type="ECO:0000256" key="6">
    <source>
        <dbReference type="ARBA" id="ARBA00022840"/>
    </source>
</evidence>
<dbReference type="Gene3D" id="1.10.3710.10">
    <property type="entry name" value="DNA polymerase III clamp loader subunits, C-terminal domain"/>
    <property type="match status" value="1"/>
</dbReference>
<dbReference type="FunFam" id="3.40.50.300:FF:000137">
    <property type="entry name" value="Replication-associated recombination protein A"/>
    <property type="match status" value="1"/>
</dbReference>
<gene>
    <name evidence="9" type="ORF">FRC53_05815</name>
</gene>
<evidence type="ECO:0000313" key="9">
    <source>
        <dbReference type="EMBL" id="MQM72928.1"/>
    </source>
</evidence>
<dbReference type="CDD" id="cd00009">
    <property type="entry name" value="AAA"/>
    <property type="match status" value="1"/>
</dbReference>
<dbReference type="GO" id="GO:0003677">
    <property type="term" value="F:DNA binding"/>
    <property type="evidence" value="ECO:0007669"/>
    <property type="project" value="InterPro"/>
</dbReference>
<dbReference type="InterPro" id="IPR003593">
    <property type="entry name" value="AAA+_ATPase"/>
</dbReference>
<dbReference type="InterPro" id="IPR027417">
    <property type="entry name" value="P-loop_NTPase"/>
</dbReference>
<dbReference type="GO" id="GO:0016887">
    <property type="term" value="F:ATP hydrolysis activity"/>
    <property type="evidence" value="ECO:0007669"/>
    <property type="project" value="InterPro"/>
</dbReference>
<evidence type="ECO:0000256" key="5">
    <source>
        <dbReference type="ARBA" id="ARBA00022741"/>
    </source>
</evidence>
<dbReference type="GO" id="GO:0000731">
    <property type="term" value="P:DNA synthesis involved in DNA repair"/>
    <property type="evidence" value="ECO:0007669"/>
    <property type="project" value="TreeGrafter"/>
</dbReference>
<dbReference type="SUPFAM" id="SSF52540">
    <property type="entry name" value="P-loop containing nucleoside triphosphate hydrolases"/>
    <property type="match status" value="1"/>
</dbReference>
<dbReference type="PANTHER" id="PTHR13779">
    <property type="entry name" value="WERNER HELICASE-INTERACTING PROTEIN 1 FAMILY MEMBER"/>
    <property type="match status" value="1"/>
</dbReference>
<dbReference type="Pfam" id="PF00004">
    <property type="entry name" value="AAA"/>
    <property type="match status" value="1"/>
</dbReference>
<dbReference type="GO" id="GO:0008047">
    <property type="term" value="F:enzyme activator activity"/>
    <property type="evidence" value="ECO:0007669"/>
    <property type="project" value="TreeGrafter"/>
</dbReference>
<dbReference type="Gene3D" id="3.40.50.300">
    <property type="entry name" value="P-loop containing nucleotide triphosphate hydrolases"/>
    <property type="match status" value="1"/>
</dbReference>
<dbReference type="FunFam" id="1.10.8.60:FF:000029">
    <property type="entry name" value="Replication-associated recombination protein A"/>
    <property type="match status" value="1"/>
</dbReference>
<keyword evidence="10" id="KW-1185">Reference proteome</keyword>
<dbReference type="SMART" id="SM00382">
    <property type="entry name" value="AAA"/>
    <property type="match status" value="1"/>
</dbReference>
<dbReference type="GO" id="GO:0006261">
    <property type="term" value="P:DNA-templated DNA replication"/>
    <property type="evidence" value="ECO:0007669"/>
    <property type="project" value="TreeGrafter"/>
</dbReference>
<feature type="domain" description="AAA+ ATPase" evidence="8">
    <location>
        <begin position="53"/>
        <end position="172"/>
    </location>
</feature>
<dbReference type="Pfam" id="PF16193">
    <property type="entry name" value="AAA_assoc_2"/>
    <property type="match status" value="1"/>
</dbReference>
<evidence type="ECO:0000256" key="1">
    <source>
        <dbReference type="ARBA" id="ARBA00002393"/>
    </source>
</evidence>
<organism evidence="9 10">
    <name type="scientific">Candidatus Pseudoramibacter fermentans</name>
    <dbReference type="NCBI Taxonomy" id="2594427"/>
    <lineage>
        <taxon>Bacteria</taxon>
        <taxon>Bacillati</taxon>
        <taxon>Bacillota</taxon>
        <taxon>Clostridia</taxon>
        <taxon>Eubacteriales</taxon>
        <taxon>Eubacteriaceae</taxon>
        <taxon>Pseudoramibacter</taxon>
    </lineage>
</organism>
<feature type="coiled-coil region" evidence="7">
    <location>
        <begin position="85"/>
        <end position="112"/>
    </location>
</feature>
<dbReference type="Gene3D" id="1.20.272.10">
    <property type="match status" value="1"/>
</dbReference>
<dbReference type="CDD" id="cd18139">
    <property type="entry name" value="HLD_clamp_RarA"/>
    <property type="match status" value="1"/>
</dbReference>
<dbReference type="PANTHER" id="PTHR13779:SF7">
    <property type="entry name" value="ATPASE WRNIP1"/>
    <property type="match status" value="1"/>
</dbReference>
<evidence type="ECO:0000313" key="10">
    <source>
        <dbReference type="Proteomes" id="UP000473648"/>
    </source>
</evidence>
<evidence type="ECO:0000256" key="3">
    <source>
        <dbReference type="ARBA" id="ARBA00020776"/>
    </source>
</evidence>
<protein>
    <recommendedName>
        <fullName evidence="3">Replication-associated recombination protein A</fullName>
    </recommendedName>
</protein>
<dbReference type="GO" id="GO:0017116">
    <property type="term" value="F:single-stranded DNA helicase activity"/>
    <property type="evidence" value="ECO:0007669"/>
    <property type="project" value="TreeGrafter"/>
</dbReference>
<keyword evidence="4" id="KW-0235">DNA replication</keyword>
<dbReference type="InterPro" id="IPR051314">
    <property type="entry name" value="AAA_ATPase_RarA/MGS1/WRNIP1"/>
</dbReference>
<comment type="similarity">
    <text evidence="2">Belongs to the AAA ATPase family. RarA/MGS1/WRNIP1 subfamily.</text>
</comment>
<dbReference type="Pfam" id="PF12002">
    <property type="entry name" value="MgsA_C"/>
    <property type="match status" value="1"/>
</dbReference>
<comment type="caution">
    <text evidence="9">The sequence shown here is derived from an EMBL/GenBank/DDBJ whole genome shotgun (WGS) entry which is preliminary data.</text>
</comment>